<gene>
    <name evidence="2" type="ORF">PLAN_120084</name>
</gene>
<evidence type="ECO:0000313" key="3">
    <source>
        <dbReference type="Proteomes" id="UP000196521"/>
    </source>
</evidence>
<feature type="region of interest" description="Disordered" evidence="1">
    <location>
        <begin position="1"/>
        <end position="22"/>
    </location>
</feature>
<keyword evidence="3" id="KW-1185">Reference proteome</keyword>
<evidence type="ECO:0000313" key="2">
    <source>
        <dbReference type="EMBL" id="CAC5340855.1"/>
    </source>
</evidence>
<dbReference type="AlphaFoldDB" id="A0A6J7ZI85"/>
<name>A0A6J7ZI85_PLARU</name>
<proteinExistence type="predicted"/>
<dbReference type="EMBL" id="CZCZ02000007">
    <property type="protein sequence ID" value="CAC5340855.1"/>
    <property type="molecule type" value="Genomic_DNA"/>
</dbReference>
<organism evidence="2 3">
    <name type="scientific">Planktothrix rubescens CCAP 1459/22</name>
    <dbReference type="NCBI Taxonomy" id="329571"/>
    <lineage>
        <taxon>Bacteria</taxon>
        <taxon>Bacillati</taxon>
        <taxon>Cyanobacteriota</taxon>
        <taxon>Cyanophyceae</taxon>
        <taxon>Oscillatoriophycideae</taxon>
        <taxon>Oscillatoriales</taxon>
        <taxon>Microcoleaceae</taxon>
        <taxon>Planktothrix</taxon>
    </lineage>
</organism>
<dbReference type="Proteomes" id="UP000196521">
    <property type="component" value="Unassembled WGS sequence"/>
</dbReference>
<reference evidence="2" key="1">
    <citation type="submission" date="2020-05" db="EMBL/GenBank/DDBJ databases">
        <authorList>
            <consortium name="Genoscope - CEA"/>
            <person name="William W."/>
        </authorList>
    </citation>
    <scope>NUCLEOTIDE SEQUENCE [LARGE SCALE GENOMIC DNA]</scope>
    <source>
        <strain evidence="2">PCC 7821</strain>
    </source>
</reference>
<comment type="caution">
    <text evidence="2">The sequence shown here is derived from an EMBL/GenBank/DDBJ whole genome shotgun (WGS) entry which is preliminary data.</text>
</comment>
<accession>A0A6J7ZI85</accession>
<evidence type="ECO:0000256" key="1">
    <source>
        <dbReference type="SAM" id="MobiDB-lite"/>
    </source>
</evidence>
<sequence>MVYDYFREPKRGRKPGGVHEKR</sequence>
<protein>
    <submittedName>
        <fullName evidence="2">Uncharacterized protein</fullName>
    </submittedName>
</protein>